<dbReference type="Proteomes" id="UP000243217">
    <property type="component" value="Unassembled WGS sequence"/>
</dbReference>
<name>A0A1W0A3S0_9STRA</name>
<organism evidence="6 7">
    <name type="scientific">Thraustotheca clavata</name>
    <dbReference type="NCBI Taxonomy" id="74557"/>
    <lineage>
        <taxon>Eukaryota</taxon>
        <taxon>Sar</taxon>
        <taxon>Stramenopiles</taxon>
        <taxon>Oomycota</taxon>
        <taxon>Saprolegniomycetes</taxon>
        <taxon>Saprolegniales</taxon>
        <taxon>Achlyaceae</taxon>
        <taxon>Thraustotheca</taxon>
    </lineage>
</organism>
<keyword evidence="2 4" id="KW-0863">Zinc-finger</keyword>
<dbReference type="Gene3D" id="3.30.40.10">
    <property type="entry name" value="Zinc/RING finger domain, C3HC4 (zinc finger)"/>
    <property type="match status" value="2"/>
</dbReference>
<feature type="domain" description="FYVE-type" evidence="5">
    <location>
        <begin position="24"/>
        <end position="81"/>
    </location>
</feature>
<dbReference type="PANTHER" id="PTHR43102:SF2">
    <property type="entry name" value="GAF DOMAIN-CONTAINING PROTEIN"/>
    <property type="match status" value="1"/>
</dbReference>
<evidence type="ECO:0000313" key="7">
    <source>
        <dbReference type="Proteomes" id="UP000243217"/>
    </source>
</evidence>
<evidence type="ECO:0000313" key="6">
    <source>
        <dbReference type="EMBL" id="OQS04932.1"/>
    </source>
</evidence>
<gene>
    <name evidence="6" type="ORF">THRCLA_02878</name>
</gene>
<dbReference type="AlphaFoldDB" id="A0A1W0A3S0"/>
<dbReference type="GO" id="GO:0008270">
    <property type="term" value="F:zinc ion binding"/>
    <property type="evidence" value="ECO:0007669"/>
    <property type="project" value="UniProtKB-KW"/>
</dbReference>
<dbReference type="InterPro" id="IPR000306">
    <property type="entry name" value="Znf_FYVE"/>
</dbReference>
<keyword evidence="3" id="KW-0862">Zinc</keyword>
<evidence type="ECO:0000256" key="2">
    <source>
        <dbReference type="ARBA" id="ARBA00022771"/>
    </source>
</evidence>
<dbReference type="InterPro" id="IPR017455">
    <property type="entry name" value="Znf_FYVE-rel"/>
</dbReference>
<dbReference type="SMART" id="SM00064">
    <property type="entry name" value="FYVE"/>
    <property type="match status" value="1"/>
</dbReference>
<reference evidence="6 7" key="1">
    <citation type="journal article" date="2014" name="Genome Biol. Evol.">
        <title>The secreted proteins of Achlya hypogyna and Thraustotheca clavata identify the ancestral oomycete secretome and reveal gene acquisitions by horizontal gene transfer.</title>
        <authorList>
            <person name="Misner I."/>
            <person name="Blouin N."/>
            <person name="Leonard G."/>
            <person name="Richards T.A."/>
            <person name="Lane C.E."/>
        </authorList>
    </citation>
    <scope>NUCLEOTIDE SEQUENCE [LARGE SCALE GENOMIC DNA]</scope>
    <source>
        <strain evidence="6 7">ATCC 34112</strain>
    </source>
</reference>
<dbReference type="EMBL" id="JNBS01000528">
    <property type="protein sequence ID" value="OQS04932.1"/>
    <property type="molecule type" value="Genomic_DNA"/>
</dbReference>
<evidence type="ECO:0000256" key="4">
    <source>
        <dbReference type="PROSITE-ProRule" id="PRU00091"/>
    </source>
</evidence>
<dbReference type="PANTHER" id="PTHR43102">
    <property type="entry name" value="SLR1143 PROTEIN"/>
    <property type="match status" value="1"/>
</dbReference>
<proteinExistence type="predicted"/>
<comment type="caution">
    <text evidence="6">The sequence shown here is derived from an EMBL/GenBank/DDBJ whole genome shotgun (WGS) entry which is preliminary data.</text>
</comment>
<evidence type="ECO:0000256" key="1">
    <source>
        <dbReference type="ARBA" id="ARBA00022723"/>
    </source>
</evidence>
<dbReference type="Pfam" id="PF01363">
    <property type="entry name" value="FYVE"/>
    <property type="match status" value="1"/>
</dbReference>
<keyword evidence="7" id="KW-1185">Reference proteome</keyword>
<evidence type="ECO:0000256" key="3">
    <source>
        <dbReference type="ARBA" id="ARBA00022833"/>
    </source>
</evidence>
<protein>
    <recommendedName>
        <fullName evidence="5">FYVE-type domain-containing protein</fullName>
    </recommendedName>
</protein>
<dbReference type="OrthoDB" id="116827at2759"/>
<sequence length="336" mass="38272">MAPHQGNEALDPSDLIPPTEWIPCTSTSRCTTCTRPFNFFRRKYNCQTCGEVVCKNCTMNAPVSGQNGFVQVCMRCNLKRRQSMQNTPPPIEHGEIGTIQEAGNLVEYELAVVPRNSIPTNDICAIQRAENHDSSLHEHPDDILSPRNCIPARSRFRCEHCRHVLLFRHRVNCQACGDVYCKRCVLTEIVENPGNSSRLHVYICLTCVIIRENLGSYNQCKEIKAALGATAYPPGVNVTVHLPDRVDRAEFARKIAKFKSLEEMQLVPEEFMIRRDQTWSPSVKLTKCQRCDRSLTWRNGAICCMCGDSFCKTCMWRKFARMPYRSELDECVSLSI</sequence>
<evidence type="ECO:0000259" key="5">
    <source>
        <dbReference type="PROSITE" id="PS50178"/>
    </source>
</evidence>
<accession>A0A1W0A3S0</accession>
<keyword evidence="1" id="KW-0479">Metal-binding</keyword>
<dbReference type="InterPro" id="IPR013083">
    <property type="entry name" value="Znf_RING/FYVE/PHD"/>
</dbReference>
<dbReference type="InterPro" id="IPR011011">
    <property type="entry name" value="Znf_FYVE_PHD"/>
</dbReference>
<dbReference type="PROSITE" id="PS50178">
    <property type="entry name" value="ZF_FYVE"/>
    <property type="match status" value="1"/>
</dbReference>
<dbReference type="SUPFAM" id="SSF57903">
    <property type="entry name" value="FYVE/PHD zinc finger"/>
    <property type="match status" value="2"/>
</dbReference>